<evidence type="ECO:0000313" key="1">
    <source>
        <dbReference type="EMBL" id="MBD2188064.1"/>
    </source>
</evidence>
<accession>A0ABR7ZX00</accession>
<sequence length="77" mass="8770">MNAKDFDQKFDDGEEDIIEMLDLSQSKRPLAAQKRLSIELPIWMIELINQEAKRLGVTPQTVVQTSLAEHLAVSNFN</sequence>
<reference evidence="1 2" key="1">
    <citation type="journal article" date="2020" name="ISME J.">
        <title>Comparative genomics reveals insights into cyanobacterial evolution and habitat adaptation.</title>
        <authorList>
            <person name="Chen M.Y."/>
            <person name="Teng W.K."/>
            <person name="Zhao L."/>
            <person name="Hu C.X."/>
            <person name="Zhou Y.K."/>
            <person name="Han B.P."/>
            <person name="Song L.R."/>
            <person name="Shu W.S."/>
        </authorList>
    </citation>
    <scope>NUCLEOTIDE SEQUENCE [LARGE SCALE GENOMIC DNA]</scope>
    <source>
        <strain evidence="1 2">FACHB-723</strain>
    </source>
</reference>
<keyword evidence="2" id="KW-1185">Reference proteome</keyword>
<dbReference type="EMBL" id="JACJQB010000011">
    <property type="protein sequence ID" value="MBD2188064.1"/>
    <property type="molecule type" value="Genomic_DNA"/>
</dbReference>
<protein>
    <submittedName>
        <fullName evidence="1">CopG family transcriptional regulator</fullName>
    </submittedName>
</protein>
<gene>
    <name evidence="1" type="ORF">H6F41_07900</name>
</gene>
<name>A0ABR7ZX00_9CYAN</name>
<organism evidence="1 2">
    <name type="scientific">Pseudanabaena mucicola FACHB-723</name>
    <dbReference type="NCBI Taxonomy" id="2692860"/>
    <lineage>
        <taxon>Bacteria</taxon>
        <taxon>Bacillati</taxon>
        <taxon>Cyanobacteriota</taxon>
        <taxon>Cyanophyceae</taxon>
        <taxon>Pseudanabaenales</taxon>
        <taxon>Pseudanabaenaceae</taxon>
        <taxon>Pseudanabaena</taxon>
    </lineage>
</organism>
<dbReference type="Proteomes" id="UP000642094">
    <property type="component" value="Unassembled WGS sequence"/>
</dbReference>
<proteinExistence type="predicted"/>
<evidence type="ECO:0000313" key="2">
    <source>
        <dbReference type="Proteomes" id="UP000642094"/>
    </source>
</evidence>
<dbReference type="RefSeq" id="WP_190402924.1">
    <property type="nucleotide sequence ID" value="NZ_JACJQB010000011.1"/>
</dbReference>
<dbReference type="NCBIfam" id="NF047399">
    <property type="entry name" value="BrnA_antitoxin_add"/>
    <property type="match status" value="1"/>
</dbReference>
<comment type="caution">
    <text evidence="1">The sequence shown here is derived from an EMBL/GenBank/DDBJ whole genome shotgun (WGS) entry which is preliminary data.</text>
</comment>